<evidence type="ECO:0000259" key="2">
    <source>
        <dbReference type="Pfam" id="PF03061"/>
    </source>
</evidence>
<dbReference type="GO" id="GO:0061522">
    <property type="term" value="F:1,4-dihydroxy-2-naphthoyl-CoA thioesterase activity"/>
    <property type="evidence" value="ECO:0007669"/>
    <property type="project" value="TreeGrafter"/>
</dbReference>
<sequence>MKKQLRQAFSILSHHPFEKSTLNINKKSLRAVGSVASGLQQSEYHNDIIHEALQHSDTKNHHSVHHATTALGKKTKLSTIFYNRTREDWLKLFSERQNYGIISHMGFKIVDVPKEGELIAELTASINHMAPNQYMHAASIVFLADTACGFGCYANLPSPHHKFTTIELKSNFISSSKVGKRVVCRAQLIHAGKSTQVWDALVFEDELDTGKLMATFRCTQIIMDPRSKE</sequence>
<dbReference type="Pfam" id="PF03061">
    <property type="entry name" value="4HBT"/>
    <property type="match status" value="1"/>
</dbReference>
<dbReference type="NCBIfam" id="TIGR00369">
    <property type="entry name" value="unchar_dom_1"/>
    <property type="match status" value="1"/>
</dbReference>
<reference evidence="3 4" key="1">
    <citation type="journal article" date="2018" name="BMC Genomics">
        <title>The genome of Naegleria lovaniensis, the basis for a comparative approach to unravel pathogenicity factors of the human pathogenic amoeba N. fowleri.</title>
        <authorList>
            <person name="Liechti N."/>
            <person name="Schurch N."/>
            <person name="Bruggmann R."/>
            <person name="Wittwer M."/>
        </authorList>
    </citation>
    <scope>NUCLEOTIDE SEQUENCE [LARGE SCALE GENOMIC DNA]</scope>
    <source>
        <strain evidence="3 4">ATCC 30569</strain>
    </source>
</reference>
<comment type="caution">
    <text evidence="3">The sequence shown here is derived from an EMBL/GenBank/DDBJ whole genome shotgun (WGS) entry which is preliminary data.</text>
</comment>
<proteinExistence type="predicted"/>
<evidence type="ECO:0000313" key="3">
    <source>
        <dbReference type="EMBL" id="KAG2381428.1"/>
    </source>
</evidence>
<dbReference type="AlphaFoldDB" id="A0AA88GMS8"/>
<dbReference type="InterPro" id="IPR029069">
    <property type="entry name" value="HotDog_dom_sf"/>
</dbReference>
<dbReference type="PANTHER" id="PTHR43240">
    <property type="entry name" value="1,4-DIHYDROXY-2-NAPHTHOYL-COA THIOESTERASE 1"/>
    <property type="match status" value="1"/>
</dbReference>
<gene>
    <name evidence="3" type="ORF">C9374_006417</name>
</gene>
<dbReference type="RefSeq" id="XP_044547108.1">
    <property type="nucleotide sequence ID" value="XM_044696275.1"/>
</dbReference>
<dbReference type="InterPro" id="IPR006683">
    <property type="entry name" value="Thioestr_dom"/>
</dbReference>
<dbReference type="Proteomes" id="UP000816034">
    <property type="component" value="Unassembled WGS sequence"/>
</dbReference>
<keyword evidence="4" id="KW-1185">Reference proteome</keyword>
<keyword evidence="1" id="KW-0378">Hydrolase</keyword>
<dbReference type="CDD" id="cd03443">
    <property type="entry name" value="PaaI_thioesterase"/>
    <property type="match status" value="1"/>
</dbReference>
<dbReference type="EMBL" id="PYSW02000027">
    <property type="protein sequence ID" value="KAG2381428.1"/>
    <property type="molecule type" value="Genomic_DNA"/>
</dbReference>
<dbReference type="SUPFAM" id="SSF54637">
    <property type="entry name" value="Thioesterase/thiol ester dehydrase-isomerase"/>
    <property type="match status" value="1"/>
</dbReference>
<protein>
    <recommendedName>
        <fullName evidence="2">Thioesterase domain-containing protein</fullName>
    </recommendedName>
</protein>
<evidence type="ECO:0000313" key="4">
    <source>
        <dbReference type="Proteomes" id="UP000816034"/>
    </source>
</evidence>
<dbReference type="GO" id="GO:0005829">
    <property type="term" value="C:cytosol"/>
    <property type="evidence" value="ECO:0007669"/>
    <property type="project" value="TreeGrafter"/>
</dbReference>
<evidence type="ECO:0000256" key="1">
    <source>
        <dbReference type="ARBA" id="ARBA00022801"/>
    </source>
</evidence>
<dbReference type="PANTHER" id="PTHR43240:SF8">
    <property type="entry name" value="PHENYLACETIC ACID DEGRADATION-RELATED PROTEIN"/>
    <property type="match status" value="1"/>
</dbReference>
<accession>A0AA88GMS8</accession>
<dbReference type="GeneID" id="68098871"/>
<dbReference type="InterPro" id="IPR003736">
    <property type="entry name" value="PAAI_dom"/>
</dbReference>
<dbReference type="Gene3D" id="3.10.129.10">
    <property type="entry name" value="Hotdog Thioesterase"/>
    <property type="match status" value="1"/>
</dbReference>
<feature type="domain" description="Thioesterase" evidence="2">
    <location>
        <begin position="133"/>
        <end position="207"/>
    </location>
</feature>
<organism evidence="3 4">
    <name type="scientific">Naegleria lovaniensis</name>
    <name type="common">Amoeba</name>
    <dbReference type="NCBI Taxonomy" id="51637"/>
    <lineage>
        <taxon>Eukaryota</taxon>
        <taxon>Discoba</taxon>
        <taxon>Heterolobosea</taxon>
        <taxon>Tetramitia</taxon>
        <taxon>Eutetramitia</taxon>
        <taxon>Vahlkampfiidae</taxon>
        <taxon>Naegleria</taxon>
    </lineage>
</organism>
<name>A0AA88GMS8_NAELO</name>